<gene>
    <name evidence="1" type="ORF">DFQ10_103208</name>
</gene>
<dbReference type="OrthoDB" id="981083at2"/>
<organism evidence="1 2">
    <name type="scientific">Winogradskyella eximia</name>
    <dbReference type="NCBI Taxonomy" id="262006"/>
    <lineage>
        <taxon>Bacteria</taxon>
        <taxon>Pseudomonadati</taxon>
        <taxon>Bacteroidota</taxon>
        <taxon>Flavobacteriia</taxon>
        <taxon>Flavobacteriales</taxon>
        <taxon>Flavobacteriaceae</taxon>
        <taxon>Winogradskyella</taxon>
    </lineage>
</organism>
<protein>
    <recommendedName>
        <fullName evidence="3">Tellurite resistance protein TerB</fullName>
    </recommendedName>
</protein>
<proteinExistence type="predicted"/>
<accession>A0A3D9H5R3</accession>
<comment type="caution">
    <text evidence="1">The sequence shown here is derived from an EMBL/GenBank/DDBJ whole genome shotgun (WGS) entry which is preliminary data.</text>
</comment>
<dbReference type="SUPFAM" id="SSF158682">
    <property type="entry name" value="TerB-like"/>
    <property type="match status" value="1"/>
</dbReference>
<evidence type="ECO:0008006" key="3">
    <source>
        <dbReference type="Google" id="ProtNLM"/>
    </source>
</evidence>
<dbReference type="RefSeq" id="WP_115817121.1">
    <property type="nucleotide sequence ID" value="NZ_CANKZP010000003.1"/>
</dbReference>
<name>A0A3D9H5R3_9FLAO</name>
<dbReference type="InterPro" id="IPR029024">
    <property type="entry name" value="TerB-like"/>
</dbReference>
<evidence type="ECO:0000313" key="1">
    <source>
        <dbReference type="EMBL" id="RED44521.1"/>
    </source>
</evidence>
<sequence length="143" mass="16548">MSFSDLFDSGFKKRNEDHFAAIVRVAMSDGVITDKERAFLDRLATRLDISEHDYKDILKDYSSHPINAPLSYDDRLERLYDLARMVWIDDIEGPNQHWLLEKLCVGLGFHAQNVKYIADKALALAYDKVDSETFIEEMKGMNK</sequence>
<reference evidence="1 2" key="1">
    <citation type="submission" date="2018-07" db="EMBL/GenBank/DDBJ databases">
        <title>Genomic Encyclopedia of Type Strains, Phase III (KMG-III): the genomes of soil and plant-associated and newly described type strains.</title>
        <authorList>
            <person name="Whitman W."/>
        </authorList>
    </citation>
    <scope>NUCLEOTIDE SEQUENCE [LARGE SCALE GENOMIC DNA]</scope>
    <source>
        <strain evidence="1 2">CECT 7946</strain>
    </source>
</reference>
<dbReference type="Gene3D" id="1.10.3680.10">
    <property type="entry name" value="TerB-like"/>
    <property type="match status" value="1"/>
</dbReference>
<evidence type="ECO:0000313" key="2">
    <source>
        <dbReference type="Proteomes" id="UP000256980"/>
    </source>
</evidence>
<dbReference type="AlphaFoldDB" id="A0A3D9H5R3"/>
<dbReference type="Proteomes" id="UP000256980">
    <property type="component" value="Unassembled WGS sequence"/>
</dbReference>
<dbReference type="EMBL" id="QRDV01000003">
    <property type="protein sequence ID" value="RED44521.1"/>
    <property type="molecule type" value="Genomic_DNA"/>
</dbReference>
<keyword evidence="2" id="KW-1185">Reference proteome</keyword>